<evidence type="ECO:0000313" key="1">
    <source>
        <dbReference type="EMBL" id="KAF5340095.1"/>
    </source>
</evidence>
<comment type="caution">
    <text evidence="1">The sequence shown here is derived from an EMBL/GenBank/DDBJ whole genome shotgun (WGS) entry which is preliminary data.</text>
</comment>
<sequence length="208" mass="22945">MDYHANHMNGYPKSLEISAETPCFSVRPQTPHNGAFTMTAEYTGRPQCPIRSQLQTHKPLKQNTLTQPAPEQVWPSLLAPIPTQAWRPQILVEQDATATSYPMPGLTPDHDEEHASVGAQYPGLFPIPNSTAEEGPMQVDPQSWSALVKDPFAYGQHPADADANATLSPNQTWLTLDRPIPGHPDAFHPPIFSKESDLFSSPPSHGYY</sequence>
<evidence type="ECO:0000313" key="2">
    <source>
        <dbReference type="Proteomes" id="UP000559256"/>
    </source>
</evidence>
<name>A0A8H5CE16_9AGAR</name>
<proteinExistence type="predicted"/>
<dbReference type="EMBL" id="JAACJM010000179">
    <property type="protein sequence ID" value="KAF5340095.1"/>
    <property type="molecule type" value="Genomic_DNA"/>
</dbReference>
<keyword evidence="2" id="KW-1185">Reference proteome</keyword>
<accession>A0A8H5CE16</accession>
<organism evidence="1 2">
    <name type="scientific">Tetrapyrgos nigripes</name>
    <dbReference type="NCBI Taxonomy" id="182062"/>
    <lineage>
        <taxon>Eukaryota</taxon>
        <taxon>Fungi</taxon>
        <taxon>Dikarya</taxon>
        <taxon>Basidiomycota</taxon>
        <taxon>Agaricomycotina</taxon>
        <taxon>Agaricomycetes</taxon>
        <taxon>Agaricomycetidae</taxon>
        <taxon>Agaricales</taxon>
        <taxon>Marasmiineae</taxon>
        <taxon>Marasmiaceae</taxon>
        <taxon>Tetrapyrgos</taxon>
    </lineage>
</organism>
<reference evidence="1 2" key="1">
    <citation type="journal article" date="2020" name="ISME J.">
        <title>Uncovering the hidden diversity of litter-decomposition mechanisms in mushroom-forming fungi.</title>
        <authorList>
            <person name="Floudas D."/>
            <person name="Bentzer J."/>
            <person name="Ahren D."/>
            <person name="Johansson T."/>
            <person name="Persson P."/>
            <person name="Tunlid A."/>
        </authorList>
    </citation>
    <scope>NUCLEOTIDE SEQUENCE [LARGE SCALE GENOMIC DNA]</scope>
    <source>
        <strain evidence="1 2">CBS 291.85</strain>
    </source>
</reference>
<dbReference type="Proteomes" id="UP000559256">
    <property type="component" value="Unassembled WGS sequence"/>
</dbReference>
<gene>
    <name evidence="1" type="ORF">D9758_013165</name>
</gene>
<protein>
    <submittedName>
        <fullName evidence="1">Uncharacterized protein</fullName>
    </submittedName>
</protein>
<dbReference type="AlphaFoldDB" id="A0A8H5CE16"/>